<keyword evidence="3" id="KW-1185">Reference proteome</keyword>
<dbReference type="GO" id="GO:0016747">
    <property type="term" value="F:acyltransferase activity, transferring groups other than amino-acyl groups"/>
    <property type="evidence" value="ECO:0007669"/>
    <property type="project" value="InterPro"/>
</dbReference>
<organism evidence="2 3">
    <name type="scientific">Virgisporangium aliadipatigenens</name>
    <dbReference type="NCBI Taxonomy" id="741659"/>
    <lineage>
        <taxon>Bacteria</taxon>
        <taxon>Bacillati</taxon>
        <taxon>Actinomycetota</taxon>
        <taxon>Actinomycetes</taxon>
        <taxon>Micromonosporales</taxon>
        <taxon>Micromonosporaceae</taxon>
        <taxon>Virgisporangium</taxon>
    </lineage>
</organism>
<dbReference type="Proteomes" id="UP000619260">
    <property type="component" value="Unassembled WGS sequence"/>
</dbReference>
<gene>
    <name evidence="2" type="ORF">Val02_57200</name>
</gene>
<dbReference type="CDD" id="cd04301">
    <property type="entry name" value="NAT_SF"/>
    <property type="match status" value="1"/>
</dbReference>
<sequence length="177" mass="18645">MSIEVRPETPEDADTVRRIVVAAFRHGPGPREIPPGEEPVEGGLLDGLRADPGAVDSGWIVEADGEPVAHALVVNLTVGGTPTLGLGMLATLPAHQKRGHGAKAVYAVIGALLERGEPLLIVFGSPQYYGRFGFVPAPVVGISHPSYPSPYLQALALQTPFPRGEVAYPRPYADLDA</sequence>
<dbReference type="EMBL" id="BOPF01000023">
    <property type="protein sequence ID" value="GIJ48834.1"/>
    <property type="molecule type" value="Genomic_DNA"/>
</dbReference>
<dbReference type="SUPFAM" id="SSF55729">
    <property type="entry name" value="Acyl-CoA N-acyltransferases (Nat)"/>
    <property type="match status" value="1"/>
</dbReference>
<accession>A0A8J4DSL6</accession>
<comment type="caution">
    <text evidence="2">The sequence shown here is derived from an EMBL/GenBank/DDBJ whole genome shotgun (WGS) entry which is preliminary data.</text>
</comment>
<dbReference type="Pfam" id="PF13527">
    <property type="entry name" value="Acetyltransf_9"/>
    <property type="match status" value="1"/>
</dbReference>
<dbReference type="RefSeq" id="WP_203902315.1">
    <property type="nucleotide sequence ID" value="NZ_BOPF01000023.1"/>
</dbReference>
<evidence type="ECO:0000313" key="2">
    <source>
        <dbReference type="EMBL" id="GIJ48834.1"/>
    </source>
</evidence>
<dbReference type="InterPro" id="IPR016181">
    <property type="entry name" value="Acyl_CoA_acyltransferase"/>
</dbReference>
<feature type="domain" description="N-acetyltransferase" evidence="1">
    <location>
        <begin position="3"/>
        <end position="162"/>
    </location>
</feature>
<evidence type="ECO:0000313" key="3">
    <source>
        <dbReference type="Proteomes" id="UP000619260"/>
    </source>
</evidence>
<dbReference type="PROSITE" id="PS51186">
    <property type="entry name" value="GNAT"/>
    <property type="match status" value="1"/>
</dbReference>
<protein>
    <submittedName>
        <fullName evidence="2">GCN5 family N-acetyltransferase</fullName>
    </submittedName>
</protein>
<reference evidence="2" key="1">
    <citation type="submission" date="2021-01" db="EMBL/GenBank/DDBJ databases">
        <title>Whole genome shotgun sequence of Virgisporangium aliadipatigenens NBRC 105644.</title>
        <authorList>
            <person name="Komaki H."/>
            <person name="Tamura T."/>
        </authorList>
    </citation>
    <scope>NUCLEOTIDE SEQUENCE</scope>
    <source>
        <strain evidence="2">NBRC 105644</strain>
    </source>
</reference>
<dbReference type="Gene3D" id="3.40.630.30">
    <property type="match status" value="1"/>
</dbReference>
<proteinExistence type="predicted"/>
<dbReference type="AlphaFoldDB" id="A0A8J4DSL6"/>
<dbReference type="InterPro" id="IPR000182">
    <property type="entry name" value="GNAT_dom"/>
</dbReference>
<name>A0A8J4DSL6_9ACTN</name>
<evidence type="ECO:0000259" key="1">
    <source>
        <dbReference type="PROSITE" id="PS51186"/>
    </source>
</evidence>